<dbReference type="AlphaFoldDB" id="A0AAD6Z353"/>
<gene>
    <name evidence="1" type="ORF">DFH08DRAFT_825401</name>
</gene>
<dbReference type="EMBL" id="JARIHO010000100">
    <property type="protein sequence ID" value="KAJ7304642.1"/>
    <property type="molecule type" value="Genomic_DNA"/>
</dbReference>
<keyword evidence="2" id="KW-1185">Reference proteome</keyword>
<accession>A0AAD6Z353</accession>
<protein>
    <submittedName>
        <fullName evidence="1">Uncharacterized protein</fullName>
    </submittedName>
</protein>
<sequence>MPPLQAGLGLWFPKPPDNDAAYTALATVACCLLLSPVPESRAARTPATCTRPVLRYAVLSHDHAPLTCGCRHQALIARCCCQHLGPAPPAMPPHGLLFRLAALTQATPTPLHNVPPSSPRTWAARRTLPPSTTSAACALHHLPGTLTPSPSSQWTYTVTVSFQPPMHPLCCRLDSRPALLALPAFALSRSLPRPLQMFRVGLGRVTCFPYAPINTAFECWIIPPKIIELGPRFIRKMVSQPDPSNLT</sequence>
<comment type="caution">
    <text evidence="1">The sequence shown here is derived from an EMBL/GenBank/DDBJ whole genome shotgun (WGS) entry which is preliminary data.</text>
</comment>
<dbReference type="Proteomes" id="UP001218218">
    <property type="component" value="Unassembled WGS sequence"/>
</dbReference>
<name>A0AAD6Z353_9AGAR</name>
<reference evidence="1" key="1">
    <citation type="submission" date="2023-03" db="EMBL/GenBank/DDBJ databases">
        <title>Massive genome expansion in bonnet fungi (Mycena s.s.) driven by repeated elements and novel gene families across ecological guilds.</title>
        <authorList>
            <consortium name="Lawrence Berkeley National Laboratory"/>
            <person name="Harder C.B."/>
            <person name="Miyauchi S."/>
            <person name="Viragh M."/>
            <person name="Kuo A."/>
            <person name="Thoen E."/>
            <person name="Andreopoulos B."/>
            <person name="Lu D."/>
            <person name="Skrede I."/>
            <person name="Drula E."/>
            <person name="Henrissat B."/>
            <person name="Morin E."/>
            <person name="Kohler A."/>
            <person name="Barry K."/>
            <person name="LaButti K."/>
            <person name="Morin E."/>
            <person name="Salamov A."/>
            <person name="Lipzen A."/>
            <person name="Mereny Z."/>
            <person name="Hegedus B."/>
            <person name="Baldrian P."/>
            <person name="Stursova M."/>
            <person name="Weitz H."/>
            <person name="Taylor A."/>
            <person name="Grigoriev I.V."/>
            <person name="Nagy L.G."/>
            <person name="Martin F."/>
            <person name="Kauserud H."/>
        </authorList>
    </citation>
    <scope>NUCLEOTIDE SEQUENCE</scope>
    <source>
        <strain evidence="1">CBHHK002</strain>
    </source>
</reference>
<organism evidence="1 2">
    <name type="scientific">Mycena albidolilacea</name>
    <dbReference type="NCBI Taxonomy" id="1033008"/>
    <lineage>
        <taxon>Eukaryota</taxon>
        <taxon>Fungi</taxon>
        <taxon>Dikarya</taxon>
        <taxon>Basidiomycota</taxon>
        <taxon>Agaricomycotina</taxon>
        <taxon>Agaricomycetes</taxon>
        <taxon>Agaricomycetidae</taxon>
        <taxon>Agaricales</taxon>
        <taxon>Marasmiineae</taxon>
        <taxon>Mycenaceae</taxon>
        <taxon>Mycena</taxon>
    </lineage>
</organism>
<evidence type="ECO:0000313" key="1">
    <source>
        <dbReference type="EMBL" id="KAJ7304642.1"/>
    </source>
</evidence>
<evidence type="ECO:0000313" key="2">
    <source>
        <dbReference type="Proteomes" id="UP001218218"/>
    </source>
</evidence>
<proteinExistence type="predicted"/>